<dbReference type="AlphaFoldDB" id="A0A1V0N1Q7"/>
<evidence type="ECO:0000256" key="1">
    <source>
        <dbReference type="SAM" id="Phobius"/>
    </source>
</evidence>
<feature type="transmembrane region" description="Helical" evidence="1">
    <location>
        <begin position="9"/>
        <end position="30"/>
    </location>
</feature>
<name>A0A1V0N1Q7_9ARCH</name>
<dbReference type="EMBL" id="CP015363">
    <property type="protein sequence ID" value="ARD84026.1"/>
    <property type="molecule type" value="Genomic_DNA"/>
</dbReference>
<feature type="transmembrane region" description="Helical" evidence="1">
    <location>
        <begin position="239"/>
        <end position="260"/>
    </location>
</feature>
<sequence length="273" mass="30319">MRINLRRALIFISSLVIFLYLLVFVLDIVYPEYLGVHNLSTLLSFRYGNGIAPHSPSLSSGWELYLGTTYDSIMLLPALLGSLKFDFTVMLASLLISSVAGIAIGFTAAKIGGGYRKAIIYITKIFSSAPYILVMLLVLYVARPMEIGIIIAISTGWSPFYILRSIKFFDDNTGNRQQYSYKKILAGFAPYFITDLGAITGVVTIITYFGFYFHNPFIVDIGNIMYLNGNISTFIQSGVWWVIIFPLAFITVFIGFAALLSYELNGGTDDATI</sequence>
<feature type="transmembrane region" description="Helical" evidence="1">
    <location>
        <begin position="87"/>
        <end position="106"/>
    </location>
</feature>
<reference evidence="2 3" key="1">
    <citation type="submission" date="2011-10" db="EMBL/GenBank/DDBJ databases">
        <title>Metabolic and evolutionary patterns in the extreme acidophile Ferroplasma acidiphilum.</title>
        <authorList>
            <person name="Golyshina O.V."/>
            <person name="Kozyavkin S.A."/>
            <person name="Tatusov R.L."/>
            <person name="Slesarev A.I."/>
            <person name="Golyshin P.N."/>
        </authorList>
    </citation>
    <scope>NUCLEOTIDE SEQUENCE [LARGE SCALE GENOMIC DNA]</scope>
    <source>
        <strain evidence="3">Y</strain>
    </source>
</reference>
<evidence type="ECO:0000313" key="2">
    <source>
        <dbReference type="EMBL" id="ARD84026.1"/>
    </source>
</evidence>
<accession>A0A1V0N1Q7</accession>
<keyword evidence="3" id="KW-1185">Reference proteome</keyword>
<dbReference type="KEGG" id="fai:FAD_0093"/>
<feature type="transmembrane region" description="Helical" evidence="1">
    <location>
        <begin position="184"/>
        <end position="211"/>
    </location>
</feature>
<dbReference type="STRING" id="74969.FAD_0093"/>
<keyword evidence="1" id="KW-0812">Transmembrane</keyword>
<keyword evidence="1" id="KW-0472">Membrane</keyword>
<evidence type="ECO:0000313" key="3">
    <source>
        <dbReference type="Proteomes" id="UP000192050"/>
    </source>
</evidence>
<feature type="transmembrane region" description="Helical" evidence="1">
    <location>
        <begin position="147"/>
        <end position="163"/>
    </location>
</feature>
<feature type="transmembrane region" description="Helical" evidence="1">
    <location>
        <begin position="118"/>
        <end position="141"/>
    </location>
</feature>
<dbReference type="GeneID" id="31675605"/>
<organism evidence="2 3">
    <name type="scientific">Ferroplasma acidiphilum</name>
    <dbReference type="NCBI Taxonomy" id="74969"/>
    <lineage>
        <taxon>Archaea</taxon>
        <taxon>Methanobacteriati</taxon>
        <taxon>Thermoplasmatota</taxon>
        <taxon>Thermoplasmata</taxon>
        <taxon>Thermoplasmatales</taxon>
        <taxon>Ferroplasmaceae</taxon>
        <taxon>Ferroplasma</taxon>
    </lineage>
</organism>
<dbReference type="RefSeq" id="WP_081141316.1">
    <property type="nucleotide sequence ID" value="NZ_CP015363.1"/>
</dbReference>
<dbReference type="Proteomes" id="UP000192050">
    <property type="component" value="Chromosome"/>
</dbReference>
<protein>
    <submittedName>
        <fullName evidence="2">ABC-type peptide transporter, permease component</fullName>
    </submittedName>
</protein>
<gene>
    <name evidence="2" type="ORF">FAD_0093</name>
</gene>
<proteinExistence type="predicted"/>
<keyword evidence="1" id="KW-1133">Transmembrane helix</keyword>